<dbReference type="InterPro" id="IPR029068">
    <property type="entry name" value="Glyas_Bleomycin-R_OHBP_Dase"/>
</dbReference>
<dbReference type="Pfam" id="PF00903">
    <property type="entry name" value="Glyoxalase"/>
    <property type="match status" value="2"/>
</dbReference>
<dbReference type="SUPFAM" id="SSF54593">
    <property type="entry name" value="Glyoxalase/Bleomycin resistance protein/Dihydroxybiphenyl dioxygenase"/>
    <property type="match status" value="2"/>
</dbReference>
<evidence type="ECO:0000259" key="2">
    <source>
        <dbReference type="PROSITE" id="PS51819"/>
    </source>
</evidence>
<dbReference type="PROSITE" id="PS51819">
    <property type="entry name" value="VOC"/>
    <property type="match status" value="1"/>
</dbReference>
<dbReference type="RefSeq" id="WP_341369870.1">
    <property type="nucleotide sequence ID" value="NZ_JBBPCO010000002.1"/>
</dbReference>
<accession>A0ABU9D5I0</accession>
<proteinExistence type="predicted"/>
<dbReference type="InterPro" id="IPR018146">
    <property type="entry name" value="Glyoxalase_1_CS"/>
</dbReference>
<feature type="domain" description="VOC" evidence="2">
    <location>
        <begin position="12"/>
        <end position="150"/>
    </location>
</feature>
<evidence type="ECO:0000313" key="3">
    <source>
        <dbReference type="EMBL" id="MEK8088805.1"/>
    </source>
</evidence>
<sequence>MNTSEHAGRALRLSYIGLNVADLSQSAKFYEKALGFMPDDAITASDPQQDALLGSPSLNLRMRLGNQAIELTQFLKPGNPYPADSSAADLWFQHFAIVTQDIEAAYARVQGQGAAPITQGGPQQLPPSSGGVTAYKFRDPDGHPLELLAFPENGNAPATRGAINHTAISVASIEGSLAFYRDWLGFSLGAQQLNQGPQQEHLDALTDVAVEVVALNPVTVSTPHVELLAYQWPRGRALAGRHANDIAATRMRVQVDSLSALFKKSLPRPALLGRNACAALVADPDGHLSLLEESA</sequence>
<dbReference type="InterPro" id="IPR004360">
    <property type="entry name" value="Glyas_Fos-R_dOase_dom"/>
</dbReference>
<dbReference type="Gene3D" id="3.10.180.10">
    <property type="entry name" value="2,3-Dihydroxybiphenyl 1,2-Dioxygenase, domain 1"/>
    <property type="match status" value="2"/>
</dbReference>
<gene>
    <name evidence="3" type="ORF">WOB96_03420</name>
</gene>
<protein>
    <submittedName>
        <fullName evidence="3">VOC family protein</fullName>
    </submittedName>
</protein>
<dbReference type="EMBL" id="JBBPCO010000002">
    <property type="protein sequence ID" value="MEK8088805.1"/>
    <property type="molecule type" value="Genomic_DNA"/>
</dbReference>
<organism evidence="3 4">
    <name type="scientific">Thermithiobacillus plumbiphilus</name>
    <dbReference type="NCBI Taxonomy" id="1729899"/>
    <lineage>
        <taxon>Bacteria</taxon>
        <taxon>Pseudomonadati</taxon>
        <taxon>Pseudomonadota</taxon>
        <taxon>Acidithiobacillia</taxon>
        <taxon>Acidithiobacillales</taxon>
        <taxon>Thermithiobacillaceae</taxon>
        <taxon>Thermithiobacillus</taxon>
    </lineage>
</organism>
<comment type="caution">
    <text evidence="3">The sequence shown here is derived from an EMBL/GenBank/DDBJ whole genome shotgun (WGS) entry which is preliminary data.</text>
</comment>
<dbReference type="PANTHER" id="PTHR43048">
    <property type="entry name" value="METHYLMALONYL-COA EPIMERASE"/>
    <property type="match status" value="1"/>
</dbReference>
<dbReference type="PROSITE" id="PS00934">
    <property type="entry name" value="GLYOXALASE_I_1"/>
    <property type="match status" value="1"/>
</dbReference>
<dbReference type="InterPro" id="IPR051785">
    <property type="entry name" value="MMCE/EMCE_epimerase"/>
</dbReference>
<dbReference type="Proteomes" id="UP001446205">
    <property type="component" value="Unassembled WGS sequence"/>
</dbReference>
<dbReference type="PANTHER" id="PTHR43048:SF3">
    <property type="entry name" value="METHYLMALONYL-COA EPIMERASE, MITOCHONDRIAL"/>
    <property type="match status" value="1"/>
</dbReference>
<keyword evidence="4" id="KW-1185">Reference proteome</keyword>
<name>A0ABU9D5I0_9PROT</name>
<evidence type="ECO:0000256" key="1">
    <source>
        <dbReference type="ARBA" id="ARBA00022723"/>
    </source>
</evidence>
<evidence type="ECO:0000313" key="4">
    <source>
        <dbReference type="Proteomes" id="UP001446205"/>
    </source>
</evidence>
<keyword evidence="1" id="KW-0479">Metal-binding</keyword>
<dbReference type="InterPro" id="IPR037523">
    <property type="entry name" value="VOC_core"/>
</dbReference>
<reference evidence="3 4" key="1">
    <citation type="submission" date="2024-04" db="EMBL/GenBank/DDBJ databases">
        <authorList>
            <person name="Abashina T."/>
            <person name="Shaikin A."/>
        </authorList>
    </citation>
    <scope>NUCLEOTIDE SEQUENCE [LARGE SCALE GENOMIC DNA]</scope>
    <source>
        <strain evidence="3 4">AAFK</strain>
    </source>
</reference>